<dbReference type="AlphaFoldDB" id="A0AAW9W8Z5"/>
<reference evidence="1" key="1">
    <citation type="submission" date="2019-11" db="EMBL/GenBank/DDBJ databases">
        <title>Growth characteristics of pneumococcus vary with the chemical composition of the capsule and with environmental conditions.</title>
        <authorList>
            <person name="Tothpal A."/>
            <person name="Desobry K."/>
            <person name="Joshi S."/>
            <person name="Wyllie A.L."/>
            <person name="Weinberger D.M."/>
        </authorList>
    </citation>
    <scope>NUCLEOTIDE SEQUENCE</scope>
    <source>
        <strain evidence="1">Pnumococcus10A</strain>
    </source>
</reference>
<name>A0AAW9W8Z5_STREE</name>
<evidence type="ECO:0008006" key="3">
    <source>
        <dbReference type="Google" id="ProtNLM"/>
    </source>
</evidence>
<feature type="non-terminal residue" evidence="1">
    <location>
        <position position="71"/>
    </location>
</feature>
<protein>
    <recommendedName>
        <fullName evidence="3">Haloacid dehalogenase</fullName>
    </recommendedName>
</protein>
<evidence type="ECO:0000313" key="1">
    <source>
        <dbReference type="EMBL" id="MTV78309.1"/>
    </source>
</evidence>
<evidence type="ECO:0000313" key="2">
    <source>
        <dbReference type="Proteomes" id="UP000729182"/>
    </source>
</evidence>
<dbReference type="RefSeq" id="WP_155459117.1">
    <property type="nucleotide sequence ID" value="NZ_WNHN01000947.1"/>
</dbReference>
<dbReference type="Proteomes" id="UP000729182">
    <property type="component" value="Unassembled WGS sequence"/>
</dbReference>
<dbReference type="EMBL" id="WNHN01000947">
    <property type="protein sequence ID" value="MTV78309.1"/>
    <property type="molecule type" value="Genomic_DNA"/>
</dbReference>
<sequence length="71" mass="7396">MSADQAELGAVFSDVDGTVVHYADKLATQNYRYGGRAADDAANAGPTTFRGLDVHLWHHGPTGSVVPAVAV</sequence>
<proteinExistence type="predicted"/>
<gene>
    <name evidence="1" type="ORF">GM535_13940</name>
</gene>
<accession>A0AAW9W8Z5</accession>
<comment type="caution">
    <text evidence="1">The sequence shown here is derived from an EMBL/GenBank/DDBJ whole genome shotgun (WGS) entry which is preliminary data.</text>
</comment>
<organism evidence="1 2">
    <name type="scientific">Streptococcus pneumoniae</name>
    <dbReference type="NCBI Taxonomy" id="1313"/>
    <lineage>
        <taxon>Bacteria</taxon>
        <taxon>Bacillati</taxon>
        <taxon>Bacillota</taxon>
        <taxon>Bacilli</taxon>
        <taxon>Lactobacillales</taxon>
        <taxon>Streptococcaceae</taxon>
        <taxon>Streptococcus</taxon>
    </lineage>
</organism>